<dbReference type="PROSITE" id="PS50943">
    <property type="entry name" value="HTH_CROC1"/>
    <property type="match status" value="1"/>
</dbReference>
<evidence type="ECO:0000313" key="3">
    <source>
        <dbReference type="Proteomes" id="UP000572051"/>
    </source>
</evidence>
<comment type="caution">
    <text evidence="2">The sequence shown here is derived from an EMBL/GenBank/DDBJ whole genome shotgun (WGS) entry which is preliminary data.</text>
</comment>
<dbReference type="InterPro" id="IPR010982">
    <property type="entry name" value="Lambda_DNA-bd_dom_sf"/>
</dbReference>
<dbReference type="RefSeq" id="WP_179828171.1">
    <property type="nucleotide sequence ID" value="NZ_JACCFS010000001.1"/>
</dbReference>
<reference evidence="2 3" key="1">
    <citation type="submission" date="2020-07" db="EMBL/GenBank/DDBJ databases">
        <title>Sequencing the genomes of 1000 actinobacteria strains.</title>
        <authorList>
            <person name="Klenk H.-P."/>
        </authorList>
    </citation>
    <scope>NUCLEOTIDE SEQUENCE [LARGE SCALE GENOMIC DNA]</scope>
    <source>
        <strain evidence="2 3">DSM 44442</strain>
    </source>
</reference>
<evidence type="ECO:0000313" key="2">
    <source>
        <dbReference type="EMBL" id="NYJ37446.1"/>
    </source>
</evidence>
<organism evidence="2 3">
    <name type="scientific">Nocardiopsis aegyptia</name>
    <dbReference type="NCBI Taxonomy" id="220378"/>
    <lineage>
        <taxon>Bacteria</taxon>
        <taxon>Bacillati</taxon>
        <taxon>Actinomycetota</taxon>
        <taxon>Actinomycetes</taxon>
        <taxon>Streptosporangiales</taxon>
        <taxon>Nocardiopsidaceae</taxon>
        <taxon>Nocardiopsis</taxon>
    </lineage>
</organism>
<proteinExistence type="predicted"/>
<keyword evidence="3" id="KW-1185">Reference proteome</keyword>
<dbReference type="Pfam" id="PF17765">
    <property type="entry name" value="MLTR_LBD"/>
    <property type="match status" value="1"/>
</dbReference>
<dbReference type="AlphaFoldDB" id="A0A7Z0ETD5"/>
<accession>A0A7Z0ETD5</accession>
<dbReference type="Pfam" id="PF13560">
    <property type="entry name" value="HTH_31"/>
    <property type="match status" value="1"/>
</dbReference>
<dbReference type="SMART" id="SM00530">
    <property type="entry name" value="HTH_XRE"/>
    <property type="match status" value="1"/>
</dbReference>
<dbReference type="PANTHER" id="PTHR35010">
    <property type="entry name" value="BLL4672 PROTEIN-RELATED"/>
    <property type="match status" value="1"/>
</dbReference>
<sequence>MADNELGAFLRAGREALTPAEAGLPEGDRRRTPGLRRSELAVLAGVSVEYLIRLEQGRDRRPSAEVLMALADALRMTAEERVHMMRLSKVASGAVCEGVNGPPRQVRPSVRALLDRLDATPAFVRNGLDDVLAASPGFERWARPLGLFDAPEPNLARYVFTDPRARDAYPDWDAVADRHVRVLRTAVALGDPFAAALAAELEEADADFAHRFRFDRALPSGFGDERWYRSGGGELRLTFEDLELPGGDGLRLVVHLPADRATERALAEEDAAAPAR</sequence>
<dbReference type="InterPro" id="IPR041413">
    <property type="entry name" value="MLTR_LBD"/>
</dbReference>
<dbReference type="EMBL" id="JACCFS010000001">
    <property type="protein sequence ID" value="NYJ37446.1"/>
    <property type="molecule type" value="Genomic_DNA"/>
</dbReference>
<dbReference type="Proteomes" id="UP000572051">
    <property type="component" value="Unassembled WGS sequence"/>
</dbReference>
<evidence type="ECO:0000259" key="1">
    <source>
        <dbReference type="PROSITE" id="PS50943"/>
    </source>
</evidence>
<protein>
    <submittedName>
        <fullName evidence="2">Transcriptional regulator with XRE-family HTH domain</fullName>
    </submittedName>
</protein>
<feature type="domain" description="HTH cro/C1-type" evidence="1">
    <location>
        <begin position="34"/>
        <end position="81"/>
    </location>
</feature>
<dbReference type="SUPFAM" id="SSF47413">
    <property type="entry name" value="lambda repressor-like DNA-binding domains"/>
    <property type="match status" value="1"/>
</dbReference>
<dbReference type="InterPro" id="IPR001387">
    <property type="entry name" value="Cro/C1-type_HTH"/>
</dbReference>
<dbReference type="Gene3D" id="3.30.450.180">
    <property type="match status" value="1"/>
</dbReference>
<name>A0A7Z0ETD5_9ACTN</name>
<dbReference type="PANTHER" id="PTHR35010:SF2">
    <property type="entry name" value="BLL4672 PROTEIN"/>
    <property type="match status" value="1"/>
</dbReference>
<dbReference type="GO" id="GO:0003677">
    <property type="term" value="F:DNA binding"/>
    <property type="evidence" value="ECO:0007669"/>
    <property type="project" value="InterPro"/>
</dbReference>
<dbReference type="Gene3D" id="1.10.260.40">
    <property type="entry name" value="lambda repressor-like DNA-binding domains"/>
    <property type="match status" value="1"/>
</dbReference>
<gene>
    <name evidence="2" type="ORF">HNR10_005327</name>
</gene>
<dbReference type="CDD" id="cd00093">
    <property type="entry name" value="HTH_XRE"/>
    <property type="match status" value="1"/>
</dbReference>